<dbReference type="NCBIfam" id="NF005589">
    <property type="entry name" value="PRK07314.1"/>
    <property type="match status" value="1"/>
</dbReference>
<dbReference type="InterPro" id="IPR014030">
    <property type="entry name" value="Ketoacyl_synth_N"/>
</dbReference>
<dbReference type="OrthoDB" id="5334845at2759"/>
<dbReference type="FunFam" id="3.40.47.10:FF:000024">
    <property type="entry name" value="3-oxoacyl-[acyl-carrier-protein] synthase, mitochondrial"/>
    <property type="match status" value="1"/>
</dbReference>
<feature type="region of interest" description="Disordered" evidence="13">
    <location>
        <begin position="379"/>
        <end position="418"/>
    </location>
</feature>
<keyword evidence="9" id="KW-0012">Acyltransferase</keyword>
<dbReference type="FunFam" id="3.40.47.10:FF:000015">
    <property type="entry name" value="3-oxoacyl-[acyl-carrier-protein] synthase, mitochondrial"/>
    <property type="match status" value="1"/>
</dbReference>
<evidence type="ECO:0000256" key="12">
    <source>
        <dbReference type="RuleBase" id="RU003694"/>
    </source>
</evidence>
<dbReference type="GO" id="GO:0006633">
    <property type="term" value="P:fatty acid biosynthetic process"/>
    <property type="evidence" value="ECO:0007669"/>
    <property type="project" value="UniProtKB-KW"/>
</dbReference>
<dbReference type="Pfam" id="PF00109">
    <property type="entry name" value="ketoacyl-synt"/>
    <property type="match status" value="1"/>
</dbReference>
<dbReference type="Gene3D" id="3.40.47.10">
    <property type="match status" value="2"/>
</dbReference>
<evidence type="ECO:0000256" key="4">
    <source>
        <dbReference type="ARBA" id="ARBA00022516"/>
    </source>
</evidence>
<dbReference type="EC" id="2.3.1.41" evidence="3"/>
<keyword evidence="8" id="KW-0275">Fatty acid biosynthesis</keyword>
<keyword evidence="5 12" id="KW-0808">Transferase</keyword>
<dbReference type="Proteomes" id="UP000726737">
    <property type="component" value="Unassembled WGS sequence"/>
</dbReference>
<dbReference type="AlphaFoldDB" id="A0A9P6PRF3"/>
<evidence type="ECO:0000259" key="14">
    <source>
        <dbReference type="PROSITE" id="PS52004"/>
    </source>
</evidence>
<feature type="compositionally biased region" description="Polar residues" evidence="13">
    <location>
        <begin position="125"/>
        <end position="137"/>
    </location>
</feature>
<evidence type="ECO:0000256" key="10">
    <source>
        <dbReference type="ARBA" id="ARBA00044350"/>
    </source>
</evidence>
<dbReference type="SMART" id="SM00825">
    <property type="entry name" value="PKS_KS"/>
    <property type="match status" value="1"/>
</dbReference>
<reference evidence="15" key="1">
    <citation type="journal article" date="2020" name="Fungal Divers.">
        <title>Resolving the Mortierellaceae phylogeny through synthesis of multi-gene phylogenetics and phylogenomics.</title>
        <authorList>
            <person name="Vandepol N."/>
            <person name="Liber J."/>
            <person name="Desiro A."/>
            <person name="Na H."/>
            <person name="Kennedy M."/>
            <person name="Barry K."/>
            <person name="Grigoriev I.V."/>
            <person name="Miller A.N."/>
            <person name="O'Donnell K."/>
            <person name="Stajich J.E."/>
            <person name="Bonito G."/>
        </authorList>
    </citation>
    <scope>NUCLEOTIDE SEQUENCE</scope>
    <source>
        <strain evidence="15">KOD948</strain>
    </source>
</reference>
<evidence type="ECO:0000313" key="15">
    <source>
        <dbReference type="EMBL" id="KAG0251965.1"/>
    </source>
</evidence>
<evidence type="ECO:0000256" key="1">
    <source>
        <dbReference type="ARBA" id="ARBA00005194"/>
    </source>
</evidence>
<dbReference type="NCBIfam" id="TIGR03150">
    <property type="entry name" value="fabF"/>
    <property type="match status" value="1"/>
</dbReference>
<dbReference type="PROSITE" id="PS52004">
    <property type="entry name" value="KS3_2"/>
    <property type="match status" value="1"/>
</dbReference>
<name>A0A9P6PRF3_9FUNG</name>
<organism evidence="15 16">
    <name type="scientific">Mortierella polycephala</name>
    <dbReference type="NCBI Taxonomy" id="41804"/>
    <lineage>
        <taxon>Eukaryota</taxon>
        <taxon>Fungi</taxon>
        <taxon>Fungi incertae sedis</taxon>
        <taxon>Mucoromycota</taxon>
        <taxon>Mortierellomycotina</taxon>
        <taxon>Mortierellomycetes</taxon>
        <taxon>Mortierellales</taxon>
        <taxon>Mortierellaceae</taxon>
        <taxon>Mortierella</taxon>
    </lineage>
</organism>
<dbReference type="InterPro" id="IPR018201">
    <property type="entry name" value="Ketoacyl_synth_AS"/>
</dbReference>
<dbReference type="GO" id="GO:0004315">
    <property type="term" value="F:3-oxoacyl-[acyl-carrier-protein] synthase activity"/>
    <property type="evidence" value="ECO:0007669"/>
    <property type="project" value="UniProtKB-EC"/>
</dbReference>
<keyword evidence="4" id="KW-0444">Lipid biosynthesis</keyword>
<accession>A0A9P6PRF3</accession>
<feature type="region of interest" description="Disordered" evidence="13">
    <location>
        <begin position="111"/>
        <end position="185"/>
    </location>
</feature>
<comment type="similarity">
    <text evidence="2 12">Belongs to the thiolase-like superfamily. Beta-ketoacyl-ACP synthases family.</text>
</comment>
<dbReference type="Pfam" id="PF02801">
    <property type="entry name" value="Ketoacyl-synt_C"/>
    <property type="match status" value="1"/>
</dbReference>
<evidence type="ECO:0000256" key="11">
    <source>
        <dbReference type="ARBA" id="ARBA00072686"/>
    </source>
</evidence>
<feature type="region of interest" description="Disordered" evidence="13">
    <location>
        <begin position="301"/>
        <end position="339"/>
    </location>
</feature>
<evidence type="ECO:0000256" key="7">
    <source>
        <dbReference type="ARBA" id="ARBA00023098"/>
    </source>
</evidence>
<dbReference type="SUPFAM" id="SSF53901">
    <property type="entry name" value="Thiolase-like"/>
    <property type="match status" value="2"/>
</dbReference>
<evidence type="ECO:0000256" key="2">
    <source>
        <dbReference type="ARBA" id="ARBA00008467"/>
    </source>
</evidence>
<evidence type="ECO:0000256" key="3">
    <source>
        <dbReference type="ARBA" id="ARBA00013191"/>
    </source>
</evidence>
<evidence type="ECO:0000256" key="5">
    <source>
        <dbReference type="ARBA" id="ARBA00022679"/>
    </source>
</evidence>
<gene>
    <name evidence="15" type="primary">CEM1</name>
    <name evidence="15" type="ORF">BG011_007289</name>
</gene>
<proteinExistence type="inferred from homology"/>
<dbReference type="InterPro" id="IPR016039">
    <property type="entry name" value="Thiolase-like"/>
</dbReference>
<feature type="compositionally biased region" description="Low complexity" evidence="13">
    <location>
        <begin position="392"/>
        <end position="408"/>
    </location>
</feature>
<evidence type="ECO:0000256" key="6">
    <source>
        <dbReference type="ARBA" id="ARBA00022832"/>
    </source>
</evidence>
<keyword evidence="16" id="KW-1185">Reference proteome</keyword>
<feature type="domain" description="Ketosynthase family 3 (KS3)" evidence="14">
    <location>
        <begin position="612"/>
        <end position="1040"/>
    </location>
</feature>
<feature type="region of interest" description="Disordered" evidence="13">
    <location>
        <begin position="244"/>
        <end position="264"/>
    </location>
</feature>
<sequence>MFVYTAYERIKQQILENQQRQWEAMTDYWKWQLWHRESAFGEHEYDQEREAQRQGLMAHGPAVGPAALSMNQQHSQLAHAQEYPIAADTYSAHSQTEPVFIYLDRGVPARHGLHGPMGTHHTDDNSVSQGGSHSPTDTRGRKRGAMLAKDSRRLRTSPAGESRPPSEDRHAREQTLKFDGDENLPEAHRKVDTSLHHPLSPSALRERSKLTAQRSKTTLNRLLNTVMDNATALTVPGSRYHRYAEEDDPCPPSTSPSAHFLKSASQRAPPIIRISRRANFFVSDDDSDLDSEETLEDQLANSVTKRILTPMDRVAPAQRDDDCEDSGQQGSDDEKEGDHPEKFLTVSHQDRHKPLTHPTINMRRPSLLSELFMAERLQTNRRKAMPKTTTGSMLSSRSSSRCSSAANSDGEGSHSSLIPRSHLLAPHSFEHHSPQSNQRRQRPLPFSEQHLVCTASRRGHLTSPLMRTKKSVFKKLDELLVVASKDDDIDRTVCLMSPSSPGYYTEMSNQESPLSSLCRDTACTPDSDVPAILATATIPAAASATSPLNHSNQSHHTSLSPTVGTCCSHPTTATSTACAVASSTSKPTVKSNFSAAIAATKASAEAQMAVNVRRVVVTGLGLVTPLGIGVQQSWSRLIAGECGVVSLKDLPTPHPSLPGFETLPSQVGAIVKRQGGQDVGGFDSTEWLDRGDEKRMALFTQYAIAAAKMAVKDAKWESTTEEEKERTGVCLGSGIGSLDDMANATLSYAENGYRKMSPMFVPKILINMAAGHLTMKFGYKGPNHAVSTACTTGAHSIGDAMRFIQFGDADVMIAGGSEASIHPLAVAGFSKAKSLSTKFNDRPSEASRPFDRDRDGFVIGEGAGVVVLEEYEHAKKRGAHIYAELRGYGLSGDAHHMTAPPENGAGAAMAMRKALKAARLTAADIGYVNAHATSTLQGDIAENRAIKTIFDGHHSSVAVSSTKGAIGHLLGAAGSVEAIFAILAVKNNILPPTLNLYNHDDNGEFTLNYVPLKAQEKVLNAALTNSFGFGGTNASLCFAKI</sequence>
<protein>
    <recommendedName>
        <fullName evidence="11">3-oxoacyl-[acyl-carrier-protein] synthase, mitochondrial</fullName>
        <ecNumber evidence="3">2.3.1.41</ecNumber>
    </recommendedName>
    <alternativeName>
        <fullName evidence="10">Beta-ketoacyl-ACP synthase</fullName>
    </alternativeName>
</protein>
<dbReference type="GO" id="GO:0005739">
    <property type="term" value="C:mitochondrion"/>
    <property type="evidence" value="ECO:0007669"/>
    <property type="project" value="TreeGrafter"/>
</dbReference>
<evidence type="ECO:0000313" key="16">
    <source>
        <dbReference type="Proteomes" id="UP000726737"/>
    </source>
</evidence>
<evidence type="ECO:0000256" key="8">
    <source>
        <dbReference type="ARBA" id="ARBA00023160"/>
    </source>
</evidence>
<dbReference type="PANTHER" id="PTHR11712:SF336">
    <property type="entry name" value="3-OXOACYL-[ACYL-CARRIER-PROTEIN] SYNTHASE, MITOCHONDRIAL"/>
    <property type="match status" value="1"/>
</dbReference>
<dbReference type="CDD" id="cd00834">
    <property type="entry name" value="KAS_I_II"/>
    <property type="match status" value="1"/>
</dbReference>
<dbReference type="EMBL" id="JAAAJA010000555">
    <property type="protein sequence ID" value="KAG0251965.1"/>
    <property type="molecule type" value="Genomic_DNA"/>
</dbReference>
<comment type="pathway">
    <text evidence="1">Lipid metabolism; fatty acid biosynthesis.</text>
</comment>
<keyword evidence="7" id="KW-0443">Lipid metabolism</keyword>
<feature type="compositionally biased region" description="Basic and acidic residues" evidence="13">
    <location>
        <begin position="164"/>
        <end position="185"/>
    </location>
</feature>
<dbReference type="InterPro" id="IPR020841">
    <property type="entry name" value="PKS_Beta-ketoAc_synthase_dom"/>
</dbReference>
<keyword evidence="6" id="KW-0276">Fatty acid metabolism</keyword>
<dbReference type="PANTHER" id="PTHR11712">
    <property type="entry name" value="POLYKETIDE SYNTHASE-RELATED"/>
    <property type="match status" value="1"/>
</dbReference>
<evidence type="ECO:0000256" key="9">
    <source>
        <dbReference type="ARBA" id="ARBA00023315"/>
    </source>
</evidence>
<dbReference type="InterPro" id="IPR014031">
    <property type="entry name" value="Ketoacyl_synth_C"/>
</dbReference>
<dbReference type="PROSITE" id="PS00606">
    <property type="entry name" value="KS3_1"/>
    <property type="match status" value="1"/>
</dbReference>
<evidence type="ECO:0000256" key="13">
    <source>
        <dbReference type="SAM" id="MobiDB-lite"/>
    </source>
</evidence>
<comment type="caution">
    <text evidence="15">The sequence shown here is derived from an EMBL/GenBank/DDBJ whole genome shotgun (WGS) entry which is preliminary data.</text>
</comment>
<dbReference type="InterPro" id="IPR017568">
    <property type="entry name" value="3-oxoacyl-ACP_synth-2"/>
</dbReference>
<dbReference type="InterPro" id="IPR000794">
    <property type="entry name" value="Beta-ketoacyl_synthase"/>
</dbReference>
<feature type="compositionally biased region" description="Acidic residues" evidence="13">
    <location>
        <begin position="321"/>
        <end position="335"/>
    </location>
</feature>